<evidence type="ECO:0000313" key="2">
    <source>
        <dbReference type="EMBL" id="TGO25157.1"/>
    </source>
</evidence>
<feature type="compositionally biased region" description="Polar residues" evidence="1">
    <location>
        <begin position="489"/>
        <end position="511"/>
    </location>
</feature>
<name>A0A4Z1FTU6_9HELO</name>
<organism evidence="2 3">
    <name type="scientific">Botrytis paeoniae</name>
    <dbReference type="NCBI Taxonomy" id="278948"/>
    <lineage>
        <taxon>Eukaryota</taxon>
        <taxon>Fungi</taxon>
        <taxon>Dikarya</taxon>
        <taxon>Ascomycota</taxon>
        <taxon>Pezizomycotina</taxon>
        <taxon>Leotiomycetes</taxon>
        <taxon>Helotiales</taxon>
        <taxon>Sclerotiniaceae</taxon>
        <taxon>Botrytis</taxon>
    </lineage>
</organism>
<dbReference type="Proteomes" id="UP000297910">
    <property type="component" value="Unassembled WGS sequence"/>
</dbReference>
<keyword evidence="3" id="KW-1185">Reference proteome</keyword>
<feature type="region of interest" description="Disordered" evidence="1">
    <location>
        <begin position="727"/>
        <end position="793"/>
    </location>
</feature>
<feature type="region of interest" description="Disordered" evidence="1">
    <location>
        <begin position="444"/>
        <end position="511"/>
    </location>
</feature>
<accession>A0A4Z1FTU6</accession>
<reference evidence="2 3" key="1">
    <citation type="submission" date="2017-12" db="EMBL/GenBank/DDBJ databases">
        <title>Comparative genomics of Botrytis spp.</title>
        <authorList>
            <person name="Valero-Jimenez C.A."/>
            <person name="Tapia P."/>
            <person name="Veloso J."/>
            <person name="Silva-Moreno E."/>
            <person name="Staats M."/>
            <person name="Valdes J.H."/>
            <person name="Van Kan J.A.L."/>
        </authorList>
    </citation>
    <scope>NUCLEOTIDE SEQUENCE [LARGE SCALE GENOMIC DNA]</scope>
    <source>
        <strain evidence="2 3">Bp0003</strain>
    </source>
</reference>
<gene>
    <name evidence="2" type="ORF">BPAE_0086g00220</name>
</gene>
<dbReference type="EMBL" id="PQXI01000086">
    <property type="protein sequence ID" value="TGO25157.1"/>
    <property type="molecule type" value="Genomic_DNA"/>
</dbReference>
<sequence>MDPDNEPAEESLPSINPLQLNNSEEFPALSSNPKLSTQKPIATPPNWGSLFAVQVSKTSQPTNHSTLPSLSVTLTKEMKSPKDDSIGEKETLLLSPSTAECMSILSTETGETAVEGEDVDTPWDSPTQNGEDDTTMSKDGEFDNESSVLFPNFIATEISSPSQKEVLPPFQFPAEAAESESDIYSASPELMKIKNIEVEELCEAERHDTPSYIKGGLPLWDVVVNDPHRVIHAIKHMMHGIVVMNKTKGAPPHEIQDIVNSHLSTLRQIEILTERERLARSAFEMKQAADREARLALEKKRAVTVKEMEPPKSATKFNPDAKPFDPSKFVASDLRSPVPPFALAPALQNLSRLKYSVIQQPGFMVEQSRAPPTQVKFHPLLNRSRTWSTHRPGNISIGPYNHFDAYNQKPPTPIFLQHAPSPYFMASSQLSSNSLVYSDIQHEDIIQDPPHPPTRVEDQDETGGNNDILLADRPLLRIPVSGKTDHKSTPTSPTKQLSANTSLKATSTNTSPRRRVFNVQATYKQQQAYSQKLLLKNFVPSTATADDIKRVELQLPRTHRHICPSSLTSSDFQCPMPNCILQRICPDFTSENGCSFRPPPLSDWPWNYPPREPPINQSQPCPYIHIPGTCLHSLSFFRIHSESEPAPYPAVSNHYCPVPKCTTTRFHSWGCAKDWKTGFAVNGITPCAPTQNQFSLAEINTEWRWRLLMEGLRFAHERGEYGCQGGPMPVNVSFPDGHQGADSRNWAPDFPTEKPKADYKNTHMREKERDRLRGGSRTRRSRGRGDRGGSSDT</sequence>
<comment type="caution">
    <text evidence="2">The sequence shown here is derived from an EMBL/GenBank/DDBJ whole genome shotgun (WGS) entry which is preliminary data.</text>
</comment>
<protein>
    <submittedName>
        <fullName evidence="2">Uncharacterized protein</fullName>
    </submittedName>
</protein>
<feature type="region of interest" description="Disordered" evidence="1">
    <location>
        <begin position="112"/>
        <end position="141"/>
    </location>
</feature>
<feature type="compositionally biased region" description="Basic and acidic residues" evidence="1">
    <location>
        <begin position="783"/>
        <end position="793"/>
    </location>
</feature>
<evidence type="ECO:0000256" key="1">
    <source>
        <dbReference type="SAM" id="MobiDB-lite"/>
    </source>
</evidence>
<feature type="compositionally biased region" description="Polar residues" evidence="1">
    <location>
        <begin position="13"/>
        <end position="40"/>
    </location>
</feature>
<proteinExistence type="predicted"/>
<feature type="compositionally biased region" description="Basic and acidic residues" evidence="1">
    <location>
        <begin position="751"/>
        <end position="773"/>
    </location>
</feature>
<evidence type="ECO:0000313" key="3">
    <source>
        <dbReference type="Proteomes" id="UP000297910"/>
    </source>
</evidence>
<dbReference type="AlphaFoldDB" id="A0A4Z1FTU6"/>
<feature type="region of interest" description="Disordered" evidence="1">
    <location>
        <begin position="1"/>
        <end position="47"/>
    </location>
</feature>